<dbReference type="RefSeq" id="WP_083616728.1">
    <property type="nucleotide sequence ID" value="NZ_LR734992.1"/>
</dbReference>
<feature type="domain" description="Bacterial Death-like" evidence="2">
    <location>
        <begin position="2"/>
        <end position="83"/>
    </location>
</feature>
<dbReference type="Pfam" id="PF20689">
    <property type="entry name" value="bDLD1"/>
    <property type="match status" value="1"/>
</dbReference>
<dbReference type="Proteomes" id="UP000182190">
    <property type="component" value="Unassembled WGS sequence"/>
</dbReference>
<gene>
    <name evidence="3" type="ORF">PL9631_250026</name>
</gene>
<dbReference type="SUPFAM" id="SSF52129">
    <property type="entry name" value="Caspase-like"/>
    <property type="match status" value="1"/>
</dbReference>
<comment type="caution">
    <text evidence="3">The sequence shown here is derived from an EMBL/GenBank/DDBJ whole genome shotgun (WGS) entry which is preliminary data.</text>
</comment>
<dbReference type="Pfam" id="PF00656">
    <property type="entry name" value="Peptidase_C14"/>
    <property type="match status" value="1"/>
</dbReference>
<dbReference type="GO" id="GO:0004197">
    <property type="term" value="F:cysteine-type endopeptidase activity"/>
    <property type="evidence" value="ECO:0007669"/>
    <property type="project" value="InterPro"/>
</dbReference>
<dbReference type="OrthoDB" id="414840at2"/>
<keyword evidence="4" id="KW-1185">Reference proteome</keyword>
<protein>
    <submittedName>
        <fullName evidence="3">Peptidase C14, caspase catalytic subunit p20</fullName>
    </submittedName>
</protein>
<evidence type="ECO:0000313" key="3">
    <source>
        <dbReference type="EMBL" id="VXD16679.1"/>
    </source>
</evidence>
<feature type="domain" description="Peptidase C14 caspase" evidence="1">
    <location>
        <begin position="145"/>
        <end position="360"/>
    </location>
</feature>
<dbReference type="InterPro" id="IPR029030">
    <property type="entry name" value="Caspase-like_dom_sf"/>
</dbReference>
<evidence type="ECO:0000259" key="2">
    <source>
        <dbReference type="Pfam" id="PF20689"/>
    </source>
</evidence>
<name>A0A7Z9BNK4_9CYAN</name>
<dbReference type="InterPro" id="IPR011600">
    <property type="entry name" value="Pept_C14_caspase"/>
</dbReference>
<organism evidence="3 4">
    <name type="scientific">Planktothrix paucivesiculata PCC 9631</name>
    <dbReference type="NCBI Taxonomy" id="671071"/>
    <lineage>
        <taxon>Bacteria</taxon>
        <taxon>Bacillati</taxon>
        <taxon>Cyanobacteriota</taxon>
        <taxon>Cyanophyceae</taxon>
        <taxon>Oscillatoriophycideae</taxon>
        <taxon>Oscillatoriales</taxon>
        <taxon>Microcoleaceae</taxon>
        <taxon>Planktothrix</taxon>
    </lineage>
</organism>
<sequence length="394" mass="44425">MAGIPSELHHQLRKALLDCEQFESHNKLRSVFASEPLKPWLKNLPEADSLTSRVDAVIAFLRDKHRGDTQQNVLVLLVRQLSELIDENDERHQHLADLAEQLENALGKKLTTNSHIQKANPETNIRGNAQIRNTEIEERRPIKNRWAFLVGVNRYNDPSVQPLNFCVEDVVALDEKLKALGYTVICLHDRLDLSNARFPTRNNVEAELIQLCSIVDPDDLLLVHFSCHGKLLTDKQPVLIIRDTRLPTLAKTGLPLAEVKQQMCSSKARRLVLTLDACHMGVETERGIDDPQFIHNVYELAEGFALIAASTAQQKARESLDRKSGVFTYYLLEGLSGKADRGKKEFVTVDDLKTYVLDSLRRWSVENGGIIQEPTAQTEGLGDIILADYRNSSN</sequence>
<evidence type="ECO:0000259" key="1">
    <source>
        <dbReference type="Pfam" id="PF00656"/>
    </source>
</evidence>
<dbReference type="EMBL" id="CZCS02000163">
    <property type="protein sequence ID" value="VXD16679.1"/>
    <property type="molecule type" value="Genomic_DNA"/>
</dbReference>
<dbReference type="GO" id="GO:0006508">
    <property type="term" value="P:proteolysis"/>
    <property type="evidence" value="ECO:0007669"/>
    <property type="project" value="InterPro"/>
</dbReference>
<reference evidence="3" key="1">
    <citation type="submission" date="2019-10" db="EMBL/GenBank/DDBJ databases">
        <authorList>
            <consortium name="Genoscope - CEA"/>
            <person name="William W."/>
        </authorList>
    </citation>
    <scope>NUCLEOTIDE SEQUENCE [LARGE SCALE GENOMIC DNA]</scope>
    <source>
        <strain evidence="3">BBR_PRJEB10994</strain>
    </source>
</reference>
<dbReference type="AlphaFoldDB" id="A0A7Z9BNK4"/>
<dbReference type="InterPro" id="IPR048917">
    <property type="entry name" value="bDLD1"/>
</dbReference>
<dbReference type="Gene3D" id="3.40.50.1460">
    <property type="match status" value="1"/>
</dbReference>
<proteinExistence type="predicted"/>
<accession>A0A7Z9BNK4</accession>
<evidence type="ECO:0000313" key="4">
    <source>
        <dbReference type="Proteomes" id="UP000182190"/>
    </source>
</evidence>